<name>A0A140E620_9GAMM</name>
<dbReference type="Proteomes" id="UP000030512">
    <property type="component" value="Chromosome"/>
</dbReference>
<evidence type="ECO:0000256" key="1">
    <source>
        <dbReference type="SAM" id="Phobius"/>
    </source>
</evidence>
<evidence type="ECO:0008006" key="4">
    <source>
        <dbReference type="Google" id="ProtNLM"/>
    </source>
</evidence>
<evidence type="ECO:0000313" key="3">
    <source>
        <dbReference type="Proteomes" id="UP000030512"/>
    </source>
</evidence>
<keyword evidence="1" id="KW-1133">Transmembrane helix</keyword>
<organism evidence="2 3">
    <name type="scientific">Methylomonas denitrificans</name>
    <dbReference type="NCBI Taxonomy" id="1538553"/>
    <lineage>
        <taxon>Bacteria</taxon>
        <taxon>Pseudomonadati</taxon>
        <taxon>Pseudomonadota</taxon>
        <taxon>Gammaproteobacteria</taxon>
        <taxon>Methylococcales</taxon>
        <taxon>Methylococcaceae</taxon>
        <taxon>Methylomonas</taxon>
    </lineage>
</organism>
<dbReference type="RefSeq" id="WP_036278777.1">
    <property type="nucleotide sequence ID" value="NZ_CP014476.1"/>
</dbReference>
<keyword evidence="1" id="KW-0472">Membrane</keyword>
<protein>
    <recommendedName>
        <fullName evidence="4">MSHA biogenesis protein MshP</fullName>
    </recommendedName>
</protein>
<sequence>MKGQRGFSIVVATFVLVVLGLLGTYMVRLSANQISTSINALQGARAYQAARAGIEWSIARIANGGNCSDLNTQTAMSFTGLDGFSVRISCSSQTYSEADKTPTIYRINALSQFGSYTDTDYVAREIEVSIVN</sequence>
<accession>A0A140E620</accession>
<feature type="transmembrane region" description="Helical" evidence="1">
    <location>
        <begin position="7"/>
        <end position="27"/>
    </location>
</feature>
<keyword evidence="1" id="KW-0812">Transmembrane</keyword>
<dbReference type="STRING" id="1538553.JT25_020550"/>
<keyword evidence="3" id="KW-1185">Reference proteome</keyword>
<dbReference type="AlphaFoldDB" id="A0A140E620"/>
<dbReference type="KEGG" id="mdn:JT25_020550"/>
<reference evidence="2 3" key="1">
    <citation type="journal article" date="2015" name="Environ. Microbiol.">
        <title>Methane oxidation coupled to nitrate reduction under hypoxia by the Gammaproteobacterium Methylomonas denitrificans, sp. nov. type strain FJG1.</title>
        <authorList>
            <person name="Kits K.D."/>
            <person name="Klotz M.G."/>
            <person name="Stein L.Y."/>
        </authorList>
    </citation>
    <scope>NUCLEOTIDE SEQUENCE [LARGE SCALE GENOMIC DNA]</scope>
    <source>
        <strain evidence="2 3">FJG1</strain>
    </source>
</reference>
<dbReference type="EMBL" id="CP014476">
    <property type="protein sequence ID" value="AMK78844.1"/>
    <property type="molecule type" value="Genomic_DNA"/>
</dbReference>
<dbReference type="OrthoDB" id="7062495at2"/>
<proteinExistence type="predicted"/>
<evidence type="ECO:0000313" key="2">
    <source>
        <dbReference type="EMBL" id="AMK78844.1"/>
    </source>
</evidence>
<gene>
    <name evidence="2" type="ORF">JT25_020550</name>
</gene>